<evidence type="ECO:0000256" key="2">
    <source>
        <dbReference type="SAM" id="SignalP"/>
    </source>
</evidence>
<organism evidence="3 4">
    <name type="scientific">Pseudomonas luteola</name>
    <dbReference type="NCBI Taxonomy" id="47886"/>
    <lineage>
        <taxon>Bacteria</taxon>
        <taxon>Pseudomonadati</taxon>
        <taxon>Pseudomonadota</taxon>
        <taxon>Gammaproteobacteria</taxon>
        <taxon>Pseudomonadales</taxon>
        <taxon>Pseudomonadaceae</taxon>
        <taxon>Pseudomonas</taxon>
    </lineage>
</organism>
<dbReference type="AlphaFoldDB" id="A0A2X2CCU9"/>
<evidence type="ECO:0000313" key="3">
    <source>
        <dbReference type="EMBL" id="SPZ04963.1"/>
    </source>
</evidence>
<evidence type="ECO:0000256" key="1">
    <source>
        <dbReference type="SAM" id="MobiDB-lite"/>
    </source>
</evidence>
<feature type="region of interest" description="Disordered" evidence="1">
    <location>
        <begin position="33"/>
        <end position="62"/>
    </location>
</feature>
<keyword evidence="2" id="KW-0732">Signal</keyword>
<dbReference type="GeneID" id="300269944"/>
<dbReference type="Proteomes" id="UP000250443">
    <property type="component" value="Unassembled WGS sequence"/>
</dbReference>
<feature type="chain" id="PRO_5016180238" evidence="2">
    <location>
        <begin position="20"/>
        <end position="98"/>
    </location>
</feature>
<name>A0A2X2CCU9_PSELU</name>
<sequence>MRKTVGLLILFGLAKPALAWDLDSVFSQLSQTLSTTSSTTNNPAPVATTNIGTPSFNPNTVYSSTTTSTGGYPVCQSRNATTKQSASAYQIQNVQQAY</sequence>
<accession>A0A2X2CCU9</accession>
<gene>
    <name evidence="3" type="ORF">NCTC11842_01483</name>
</gene>
<dbReference type="EMBL" id="UAUF01000010">
    <property type="protein sequence ID" value="SPZ04963.1"/>
    <property type="molecule type" value="Genomic_DNA"/>
</dbReference>
<reference evidence="3 4" key="1">
    <citation type="submission" date="2018-06" db="EMBL/GenBank/DDBJ databases">
        <authorList>
            <consortium name="Pathogen Informatics"/>
            <person name="Doyle S."/>
        </authorList>
    </citation>
    <scope>NUCLEOTIDE SEQUENCE [LARGE SCALE GENOMIC DNA]</scope>
    <source>
        <strain evidence="3 4">NCTC11842</strain>
    </source>
</reference>
<dbReference type="RefSeq" id="WP_139803988.1">
    <property type="nucleotide sequence ID" value="NZ_DALZQD010000020.1"/>
</dbReference>
<feature type="signal peptide" evidence="2">
    <location>
        <begin position="1"/>
        <end position="19"/>
    </location>
</feature>
<proteinExistence type="predicted"/>
<feature type="compositionally biased region" description="Low complexity" evidence="1">
    <location>
        <begin position="33"/>
        <end position="50"/>
    </location>
</feature>
<evidence type="ECO:0000313" key="4">
    <source>
        <dbReference type="Proteomes" id="UP000250443"/>
    </source>
</evidence>
<protein>
    <submittedName>
        <fullName evidence="3">Uncharacterized protein</fullName>
    </submittedName>
</protein>